<accession>A0A1I7WF43</accession>
<dbReference type="Proteomes" id="UP000095283">
    <property type="component" value="Unplaced"/>
</dbReference>
<protein>
    <submittedName>
        <fullName evidence="4">RGM_N domain-containing protein</fullName>
    </submittedName>
</protein>
<proteinExistence type="predicted"/>
<evidence type="ECO:0000313" key="3">
    <source>
        <dbReference type="Proteomes" id="UP000095283"/>
    </source>
</evidence>
<evidence type="ECO:0000256" key="1">
    <source>
        <dbReference type="SAM" id="Phobius"/>
    </source>
</evidence>
<keyword evidence="1" id="KW-0812">Transmembrane</keyword>
<feature type="transmembrane region" description="Helical" evidence="1">
    <location>
        <begin position="100"/>
        <end position="124"/>
    </location>
</feature>
<keyword evidence="3" id="KW-1185">Reference proteome</keyword>
<evidence type="ECO:0000259" key="2">
    <source>
        <dbReference type="Pfam" id="PF06535"/>
    </source>
</evidence>
<dbReference type="InterPro" id="IPR010536">
    <property type="entry name" value="RGM_N"/>
</dbReference>
<keyword evidence="1" id="KW-1133">Transmembrane helix</keyword>
<reference evidence="4" key="1">
    <citation type="submission" date="2016-11" db="UniProtKB">
        <authorList>
            <consortium name="WormBaseParasite"/>
        </authorList>
    </citation>
    <scope>IDENTIFICATION</scope>
</reference>
<dbReference type="WBParaSite" id="Hba_03580">
    <property type="protein sequence ID" value="Hba_03580"/>
    <property type="gene ID" value="Hba_03580"/>
</dbReference>
<dbReference type="Pfam" id="PF06535">
    <property type="entry name" value="RGM_N"/>
    <property type="match status" value="1"/>
</dbReference>
<sequence length="129" mass="15579">MKLVTSVLSAYLKCLNDTTRTCRGILQFYTNVYSMKKQWQQYQCELFKPKEETENRSSLNRFYTIFFVKTNLNYMSFPASIESQINTILHIRLQIENRKIFFFTYSAIYFISEYFLFMLLLFFLHSISS</sequence>
<name>A0A1I7WF43_HETBA</name>
<organism evidence="3 4">
    <name type="scientific">Heterorhabditis bacteriophora</name>
    <name type="common">Entomopathogenic nematode worm</name>
    <dbReference type="NCBI Taxonomy" id="37862"/>
    <lineage>
        <taxon>Eukaryota</taxon>
        <taxon>Metazoa</taxon>
        <taxon>Ecdysozoa</taxon>
        <taxon>Nematoda</taxon>
        <taxon>Chromadorea</taxon>
        <taxon>Rhabditida</taxon>
        <taxon>Rhabditina</taxon>
        <taxon>Rhabditomorpha</taxon>
        <taxon>Strongyloidea</taxon>
        <taxon>Heterorhabditidae</taxon>
        <taxon>Heterorhabditis</taxon>
    </lineage>
</organism>
<evidence type="ECO:0000313" key="4">
    <source>
        <dbReference type="WBParaSite" id="Hba_03580"/>
    </source>
</evidence>
<dbReference type="AlphaFoldDB" id="A0A1I7WF43"/>
<feature type="domain" description="Repulsive guidance molecule N-terminal" evidence="2">
    <location>
        <begin position="6"/>
        <end position="45"/>
    </location>
</feature>
<keyword evidence="1" id="KW-0472">Membrane</keyword>